<name>A0ABP9RR69_9ACTN</name>
<evidence type="ECO:0000313" key="5">
    <source>
        <dbReference type="Proteomes" id="UP001501570"/>
    </source>
</evidence>
<keyword evidence="5" id="KW-1185">Reference proteome</keyword>
<evidence type="ECO:0000256" key="1">
    <source>
        <dbReference type="PROSITE-ProRule" id="PRU01251"/>
    </source>
</evidence>
<dbReference type="GO" id="GO:0006508">
    <property type="term" value="P:proteolysis"/>
    <property type="evidence" value="ECO:0007669"/>
    <property type="project" value="UniProtKB-KW"/>
</dbReference>
<dbReference type="InterPro" id="IPR004176">
    <property type="entry name" value="Clp_R_N"/>
</dbReference>
<keyword evidence="1" id="KW-0677">Repeat</keyword>
<proteinExistence type="predicted"/>
<dbReference type="Proteomes" id="UP001501570">
    <property type="component" value="Unassembled WGS sequence"/>
</dbReference>
<feature type="region of interest" description="Disordered" evidence="2">
    <location>
        <begin position="221"/>
        <end position="240"/>
    </location>
</feature>
<dbReference type="EMBL" id="BAABJQ010000006">
    <property type="protein sequence ID" value="GAA5184156.1"/>
    <property type="molecule type" value="Genomic_DNA"/>
</dbReference>
<dbReference type="PANTHER" id="PTHR47016:SF5">
    <property type="entry name" value="CLP DOMAIN SUPERFAMILY PROTEIN"/>
    <property type="match status" value="1"/>
</dbReference>
<dbReference type="GO" id="GO:0008233">
    <property type="term" value="F:peptidase activity"/>
    <property type="evidence" value="ECO:0007669"/>
    <property type="project" value="UniProtKB-KW"/>
</dbReference>
<feature type="domain" description="Clp R" evidence="3">
    <location>
        <begin position="73"/>
        <end position="215"/>
    </location>
</feature>
<dbReference type="PANTHER" id="PTHR47016">
    <property type="entry name" value="ATP-DEPENDENT CLP PROTEASE ATP-BINDING SUBUNIT CLPT1, CHLOROPLASTIC"/>
    <property type="match status" value="1"/>
</dbReference>
<dbReference type="InterPro" id="IPR036628">
    <property type="entry name" value="Clp_N_dom_sf"/>
</dbReference>
<dbReference type="Pfam" id="PF02861">
    <property type="entry name" value="Clp_N"/>
    <property type="match status" value="1"/>
</dbReference>
<sequence length="240" mass="25968">MDLTDADPLAKVTEAQQRARSLSGIGDSLIDHFVTKAREAGTSWSQLGEALGVTKQAAQQRWLPGNVRQPANFSRFTQRARHVTVLAQERARDLRHGQVDTEHLLLGLLGEEEGLGAKAVIEIVGSRDAAERAVLTRLAPGSENPPAHIPFTELSKTVLREALNVALEMRHNYIGTEHILLGLLRTTDGKAAELLGDIGVTYRDAYASLIKMITAIEVSRRTPAKDAGTDRGAEDPGAQA</sequence>
<keyword evidence="4" id="KW-0645">Protease</keyword>
<dbReference type="SUPFAM" id="SSF81923">
    <property type="entry name" value="Double Clp-N motif"/>
    <property type="match status" value="1"/>
</dbReference>
<protein>
    <submittedName>
        <fullName evidence="4">Clp protease N-terminal domain-containing protein</fullName>
    </submittedName>
</protein>
<gene>
    <name evidence="4" type="ORF">GCM10023322_24990</name>
</gene>
<feature type="compositionally biased region" description="Basic and acidic residues" evidence="2">
    <location>
        <begin position="221"/>
        <end position="234"/>
    </location>
</feature>
<evidence type="ECO:0000313" key="4">
    <source>
        <dbReference type="EMBL" id="GAA5184156.1"/>
    </source>
</evidence>
<dbReference type="Gene3D" id="1.10.1780.10">
    <property type="entry name" value="Clp, N-terminal domain"/>
    <property type="match status" value="1"/>
</dbReference>
<dbReference type="InterPro" id="IPR044217">
    <property type="entry name" value="CLPT1/2"/>
</dbReference>
<accession>A0ABP9RR69</accession>
<dbReference type="PROSITE" id="PS51903">
    <property type="entry name" value="CLP_R"/>
    <property type="match status" value="1"/>
</dbReference>
<evidence type="ECO:0000256" key="2">
    <source>
        <dbReference type="SAM" id="MobiDB-lite"/>
    </source>
</evidence>
<evidence type="ECO:0000259" key="3">
    <source>
        <dbReference type="PROSITE" id="PS51903"/>
    </source>
</evidence>
<organism evidence="4 5">
    <name type="scientific">Rugosimonospora acidiphila</name>
    <dbReference type="NCBI Taxonomy" id="556531"/>
    <lineage>
        <taxon>Bacteria</taxon>
        <taxon>Bacillati</taxon>
        <taxon>Actinomycetota</taxon>
        <taxon>Actinomycetes</taxon>
        <taxon>Micromonosporales</taxon>
        <taxon>Micromonosporaceae</taxon>
        <taxon>Rugosimonospora</taxon>
    </lineage>
</organism>
<comment type="caution">
    <text evidence="4">The sequence shown here is derived from an EMBL/GenBank/DDBJ whole genome shotgun (WGS) entry which is preliminary data.</text>
</comment>
<reference evidence="5" key="1">
    <citation type="journal article" date="2019" name="Int. J. Syst. Evol. Microbiol.">
        <title>The Global Catalogue of Microorganisms (GCM) 10K type strain sequencing project: providing services to taxonomists for standard genome sequencing and annotation.</title>
        <authorList>
            <consortium name="The Broad Institute Genomics Platform"/>
            <consortium name="The Broad Institute Genome Sequencing Center for Infectious Disease"/>
            <person name="Wu L."/>
            <person name="Ma J."/>
        </authorList>
    </citation>
    <scope>NUCLEOTIDE SEQUENCE [LARGE SCALE GENOMIC DNA]</scope>
    <source>
        <strain evidence="5">JCM 18304</strain>
    </source>
</reference>
<keyword evidence="4" id="KW-0378">Hydrolase</keyword>